<dbReference type="GeneID" id="39677436"/>
<geneLocation type="plasmid" evidence="3">
    <name>pladfl_1</name>
</geneLocation>
<comment type="caution">
    <text evidence="2">The sequence shown here is derived from an EMBL/GenBank/DDBJ whole genome shotgun (WGS) entry which is preliminary data.</text>
</comment>
<name>A0A5E8H7T3_ROSAD</name>
<dbReference type="AlphaFoldDB" id="A0A5E8H7T3"/>
<dbReference type="InterPro" id="IPR012930">
    <property type="entry name" value="TraC"/>
</dbReference>
<dbReference type="EMBL" id="ACCU02000005">
    <property type="protein sequence ID" value="EEE48147.2"/>
    <property type="molecule type" value="Genomic_DNA"/>
</dbReference>
<reference evidence="2 3" key="1">
    <citation type="submission" date="2008-01" db="EMBL/GenBank/DDBJ databases">
        <authorList>
            <person name="Wagner-Dobler I."/>
            <person name="Ferriera S."/>
            <person name="Johnson J."/>
            <person name="Kravitz S."/>
            <person name="Beeson K."/>
            <person name="Sutton G."/>
            <person name="Rogers Y.-H."/>
            <person name="Friedman R."/>
            <person name="Frazier M."/>
            <person name="Venter J.C."/>
        </authorList>
    </citation>
    <scope>NUCLEOTIDE SEQUENCE [LARGE SCALE GENOMIC DNA]</scope>
    <source>
        <strain evidence="3">DSM 17067 / NCIMB 14079 / DFL-11</strain>
        <plasmid evidence="3">pladfl_1</plasmid>
    </source>
</reference>
<evidence type="ECO:0000313" key="2">
    <source>
        <dbReference type="EMBL" id="EEE48147.2"/>
    </source>
</evidence>
<dbReference type="RefSeq" id="WP_081450445.1">
    <property type="nucleotide sequence ID" value="NZ_CM011003.1"/>
</dbReference>
<sequence>MAPRTSKTASEQIDDIEAQIAKLQQKKRQVLKKQSERVAKLVMESGLAELDIDEAELAKALNDLAARFQKPAASQNHAAAPQN</sequence>
<feature type="coiled-coil region" evidence="1">
    <location>
        <begin position="6"/>
        <end position="36"/>
    </location>
</feature>
<accession>A0A5E8H7T3</accession>
<evidence type="ECO:0000313" key="3">
    <source>
        <dbReference type="Proteomes" id="UP000004703"/>
    </source>
</evidence>
<gene>
    <name evidence="2" type="ORF">SADFL11_41</name>
</gene>
<reference evidence="2 3" key="2">
    <citation type="submission" date="2013-04" db="EMBL/GenBank/DDBJ databases">
        <authorList>
            <person name="Fiebig A."/>
            <person name="Pradella S."/>
            <person name="Wagner-Doebler I."/>
        </authorList>
    </citation>
    <scope>NUCLEOTIDE SEQUENCE [LARGE SCALE GENOMIC DNA]</scope>
    <source>
        <strain evidence="3">DSM 17067 / NCIMB 14079 / DFL-11</strain>
        <plasmid evidence="3">pladfl_1</plasmid>
    </source>
</reference>
<dbReference type="Pfam" id="PF07820">
    <property type="entry name" value="TraC"/>
    <property type="match status" value="1"/>
</dbReference>
<organism evidence="2 3">
    <name type="scientific">Roseibium alexandrii (strain DSM 17067 / NCIMB 14079 / DFL-11)</name>
    <name type="common">Labrenzia alexandrii</name>
    <dbReference type="NCBI Taxonomy" id="244592"/>
    <lineage>
        <taxon>Bacteria</taxon>
        <taxon>Pseudomonadati</taxon>
        <taxon>Pseudomonadota</taxon>
        <taxon>Alphaproteobacteria</taxon>
        <taxon>Hyphomicrobiales</taxon>
        <taxon>Stappiaceae</taxon>
        <taxon>Roseibium</taxon>
    </lineage>
</organism>
<evidence type="ECO:0000256" key="1">
    <source>
        <dbReference type="SAM" id="Coils"/>
    </source>
</evidence>
<keyword evidence="2" id="KW-0614">Plasmid</keyword>
<dbReference type="Proteomes" id="UP000004703">
    <property type="component" value="Plasmid pLADFL_1"/>
</dbReference>
<proteinExistence type="predicted"/>
<keyword evidence="1" id="KW-0175">Coiled coil</keyword>
<protein>
    <submittedName>
        <fullName evidence="2">TraC-like protein</fullName>
    </submittedName>
</protein>